<dbReference type="AlphaFoldDB" id="A0A095VP91"/>
<keyword evidence="9" id="KW-0560">Oxidoreductase</keyword>
<keyword evidence="5 14" id="KW-0004">4Fe-4S</keyword>
<proteinExistence type="inferred from homology"/>
<comment type="cofactor">
    <cofactor evidence="14">
        <name>[4Fe-4S] cluster</name>
        <dbReference type="ChEBI" id="CHEBI:49883"/>
    </cofactor>
    <text evidence="14">Binds 1 [4Fe-4S] cluster.</text>
</comment>
<dbReference type="HOGENOM" id="CLU_044838_3_2_6"/>
<sequence length="251" mass="28178">MSDSIAIYVARYRPGQDEAPTEQRYDVPLSTDLSVLEALNYIKDELDPTLAYRWSCRMAICGSCGVMIDGEPRLGCKTFLREFADRGELHLRALDNFPVERDLIADVERFMDHLETVKPWTVHNSERPVSEGEYRQTPAELERYQQFSQCINCGLCYAACPQFGRDDSFLGPAALTLALRYNLDSRDDGSAGRMAALNADEGVWRCTFVGYCSEVCPKDVDPAQAVNRGKVASTINYGLNLLRLARGEHDT</sequence>
<keyword evidence="11 14" id="KW-0411">Iron-sulfur</keyword>
<evidence type="ECO:0000259" key="16">
    <source>
        <dbReference type="PROSITE" id="PS51379"/>
    </source>
</evidence>
<evidence type="ECO:0000256" key="4">
    <source>
        <dbReference type="ARBA" id="ARBA00022131"/>
    </source>
</evidence>
<dbReference type="Proteomes" id="UP000029640">
    <property type="component" value="Unassembled WGS sequence"/>
</dbReference>
<dbReference type="InterPro" id="IPR017900">
    <property type="entry name" value="4Fe4S_Fe_S_CS"/>
</dbReference>
<feature type="domain" description="4Fe-4S ferredoxin-type" evidence="16">
    <location>
        <begin position="140"/>
        <end position="162"/>
    </location>
</feature>
<comment type="pathway">
    <text evidence="1">Carbohydrate metabolism; tricarboxylic acid cycle; fumarate from succinate (bacterial route): step 1/1.</text>
</comment>
<dbReference type="FunFam" id="1.10.1060.10:FF:000003">
    <property type="entry name" value="Succinate dehydrogenase iron-sulfur subunit"/>
    <property type="match status" value="1"/>
</dbReference>
<dbReference type="InterPro" id="IPR006058">
    <property type="entry name" value="2Fe2S_fd_BS"/>
</dbReference>
<dbReference type="NCBIfam" id="NF004616">
    <property type="entry name" value="PRK05950.1"/>
    <property type="match status" value="1"/>
</dbReference>
<name>A0A095VP91_9GAMM</name>
<organism evidence="17 18">
    <name type="scientific">Pseudohaliea rubra DSM 19751</name>
    <dbReference type="NCBI Taxonomy" id="1265313"/>
    <lineage>
        <taxon>Bacteria</taxon>
        <taxon>Pseudomonadati</taxon>
        <taxon>Pseudomonadota</taxon>
        <taxon>Gammaproteobacteria</taxon>
        <taxon>Cellvibrionales</taxon>
        <taxon>Halieaceae</taxon>
        <taxon>Pseudohaliea</taxon>
    </lineage>
</organism>
<evidence type="ECO:0000256" key="11">
    <source>
        <dbReference type="ARBA" id="ARBA00023014"/>
    </source>
</evidence>
<dbReference type="InterPro" id="IPR001041">
    <property type="entry name" value="2Fe-2S_ferredoxin-type"/>
</dbReference>
<dbReference type="GO" id="GO:0051539">
    <property type="term" value="F:4 iron, 4 sulfur cluster binding"/>
    <property type="evidence" value="ECO:0007669"/>
    <property type="project" value="UniProtKB-KW"/>
</dbReference>
<evidence type="ECO:0000256" key="9">
    <source>
        <dbReference type="ARBA" id="ARBA00023002"/>
    </source>
</evidence>
<evidence type="ECO:0000256" key="5">
    <source>
        <dbReference type="ARBA" id="ARBA00022485"/>
    </source>
</evidence>
<dbReference type="InterPro" id="IPR025192">
    <property type="entry name" value="Succ_DH/fum_Rdtase_N"/>
</dbReference>
<comment type="caution">
    <text evidence="17">The sequence shown here is derived from an EMBL/GenBank/DDBJ whole genome shotgun (WGS) entry which is preliminary data.</text>
</comment>
<keyword evidence="10 14" id="KW-0408">Iron</keyword>
<dbReference type="PROSITE" id="PS00197">
    <property type="entry name" value="2FE2S_FER_1"/>
    <property type="match status" value="1"/>
</dbReference>
<comment type="subunit">
    <text evidence="13">Part of an enzyme complex containing three subunits: a flavoprotein (frdA), an iron-sulfur protein (frdB), and diheme cytochrome b (frdC).</text>
</comment>
<dbReference type="InterPro" id="IPR012675">
    <property type="entry name" value="Beta-grasp_dom_sf"/>
</dbReference>
<evidence type="ECO:0000256" key="1">
    <source>
        <dbReference type="ARBA" id="ARBA00004894"/>
    </source>
</evidence>
<dbReference type="NCBIfam" id="TIGR00384">
    <property type="entry name" value="dhsB"/>
    <property type="match status" value="1"/>
</dbReference>
<dbReference type="SUPFAM" id="SSF46548">
    <property type="entry name" value="alpha-helical ferredoxin"/>
    <property type="match status" value="1"/>
</dbReference>
<evidence type="ECO:0000256" key="8">
    <source>
        <dbReference type="ARBA" id="ARBA00022723"/>
    </source>
</evidence>
<dbReference type="PATRIC" id="fig|1265313.6.peg.2190"/>
<evidence type="ECO:0000256" key="10">
    <source>
        <dbReference type="ARBA" id="ARBA00023004"/>
    </source>
</evidence>
<dbReference type="Pfam" id="PF13085">
    <property type="entry name" value="Fer2_3"/>
    <property type="match status" value="1"/>
</dbReference>
<dbReference type="GO" id="GO:0008177">
    <property type="term" value="F:succinate dehydrogenase (quinone) activity"/>
    <property type="evidence" value="ECO:0007669"/>
    <property type="project" value="UniProtKB-EC"/>
</dbReference>
<keyword evidence="6" id="KW-0816">Tricarboxylic acid cycle</keyword>
<dbReference type="InterPro" id="IPR004489">
    <property type="entry name" value="Succ_DH/fum_Rdtase_Fe-S"/>
</dbReference>
<evidence type="ECO:0000259" key="15">
    <source>
        <dbReference type="PROSITE" id="PS51085"/>
    </source>
</evidence>
<dbReference type="PROSITE" id="PS00198">
    <property type="entry name" value="4FE4S_FER_1"/>
    <property type="match status" value="1"/>
</dbReference>
<dbReference type="GO" id="GO:0006099">
    <property type="term" value="P:tricarboxylic acid cycle"/>
    <property type="evidence" value="ECO:0007669"/>
    <property type="project" value="UniProtKB-KW"/>
</dbReference>
<dbReference type="Gene3D" id="3.10.20.30">
    <property type="match status" value="1"/>
</dbReference>
<evidence type="ECO:0000313" key="18">
    <source>
        <dbReference type="Proteomes" id="UP000029640"/>
    </source>
</evidence>
<evidence type="ECO:0000256" key="12">
    <source>
        <dbReference type="ARBA" id="ARBA00023291"/>
    </source>
</evidence>
<gene>
    <name evidence="17" type="ORF">HRUBRA_02220</name>
</gene>
<dbReference type="InterPro" id="IPR017896">
    <property type="entry name" value="4Fe4S_Fe-S-bd"/>
</dbReference>
<dbReference type="Gene3D" id="1.10.1060.10">
    <property type="entry name" value="Alpha-helical ferredoxin"/>
    <property type="match status" value="1"/>
</dbReference>
<dbReference type="GO" id="GO:0009055">
    <property type="term" value="F:electron transfer activity"/>
    <property type="evidence" value="ECO:0007669"/>
    <property type="project" value="InterPro"/>
</dbReference>
<evidence type="ECO:0000256" key="6">
    <source>
        <dbReference type="ARBA" id="ARBA00022532"/>
    </source>
</evidence>
<dbReference type="PROSITE" id="PS51379">
    <property type="entry name" value="4FE4S_FER_2"/>
    <property type="match status" value="1"/>
</dbReference>
<evidence type="ECO:0000256" key="14">
    <source>
        <dbReference type="RuleBase" id="RU361237"/>
    </source>
</evidence>
<protein>
    <recommendedName>
        <fullName evidence="4 14">Succinate dehydrogenase iron-sulfur subunit</fullName>
        <ecNumber evidence="3 14">1.3.5.1</ecNumber>
    </recommendedName>
</protein>
<dbReference type="InterPro" id="IPR050573">
    <property type="entry name" value="SDH/FRD_Iron-Sulfur"/>
</dbReference>
<dbReference type="PANTHER" id="PTHR11921:SF29">
    <property type="entry name" value="SUCCINATE DEHYDROGENASE [UBIQUINONE] IRON-SULFUR SUBUNIT, MITOCHONDRIAL"/>
    <property type="match status" value="1"/>
</dbReference>
<dbReference type="GO" id="GO:0051537">
    <property type="term" value="F:2 iron, 2 sulfur cluster binding"/>
    <property type="evidence" value="ECO:0007669"/>
    <property type="project" value="UniProtKB-KW"/>
</dbReference>
<evidence type="ECO:0000256" key="13">
    <source>
        <dbReference type="ARBA" id="ARBA00066269"/>
    </source>
</evidence>
<dbReference type="EMBL" id="AUVB01000063">
    <property type="protein sequence ID" value="KGE03180.1"/>
    <property type="molecule type" value="Genomic_DNA"/>
</dbReference>
<reference evidence="17 18" key="1">
    <citation type="journal article" date="2014" name="Genome Announc.">
        <title>Genome Sequence of Gammaproteobacterial Pseudohaliea rubra Type Strain DSM 19751, Isolated from Coastal Seawater of the Mediterranean Sea.</title>
        <authorList>
            <person name="Spring S."/>
            <person name="Fiebig A."/>
            <person name="Riedel T."/>
            <person name="Goker M."/>
            <person name="Klenk H.P."/>
        </authorList>
    </citation>
    <scope>NUCLEOTIDE SEQUENCE [LARGE SCALE GENOMIC DNA]</scope>
    <source>
        <strain evidence="17 18">DSM 19751</strain>
    </source>
</reference>
<dbReference type="GO" id="GO:0046872">
    <property type="term" value="F:metal ion binding"/>
    <property type="evidence" value="ECO:0007669"/>
    <property type="project" value="UniProtKB-KW"/>
</dbReference>
<evidence type="ECO:0000256" key="7">
    <source>
        <dbReference type="ARBA" id="ARBA00022714"/>
    </source>
</evidence>
<evidence type="ECO:0000256" key="2">
    <source>
        <dbReference type="ARBA" id="ARBA00009433"/>
    </source>
</evidence>
<dbReference type="Pfam" id="PF13237">
    <property type="entry name" value="Fer4_10"/>
    <property type="match status" value="1"/>
</dbReference>
<dbReference type="NCBIfam" id="NF009051">
    <property type="entry name" value="PRK12385.1"/>
    <property type="match status" value="1"/>
</dbReference>
<keyword evidence="8 14" id="KW-0479">Metal-binding</keyword>
<dbReference type="SUPFAM" id="SSF54292">
    <property type="entry name" value="2Fe-2S ferredoxin-like"/>
    <property type="match status" value="1"/>
</dbReference>
<evidence type="ECO:0000256" key="3">
    <source>
        <dbReference type="ARBA" id="ARBA00012792"/>
    </source>
</evidence>
<dbReference type="GO" id="GO:0051538">
    <property type="term" value="F:3 iron, 4 sulfur cluster binding"/>
    <property type="evidence" value="ECO:0007669"/>
    <property type="project" value="UniProtKB-KW"/>
</dbReference>
<accession>A0A095VP91</accession>
<dbReference type="EC" id="1.3.5.1" evidence="3 14"/>
<keyword evidence="7 14" id="KW-0001">2Fe-2S</keyword>
<dbReference type="STRING" id="1265313.HRUBRA_02220"/>
<comment type="similarity">
    <text evidence="2 14">Belongs to the succinate dehydrogenase/fumarate reductase iron-sulfur protein family.</text>
</comment>
<evidence type="ECO:0000313" key="17">
    <source>
        <dbReference type="EMBL" id="KGE03180.1"/>
    </source>
</evidence>
<dbReference type="RefSeq" id="WP_035517009.1">
    <property type="nucleotide sequence ID" value="NZ_KN234773.1"/>
</dbReference>
<keyword evidence="12 14" id="KW-0003">3Fe-4S</keyword>
<dbReference type="InterPro" id="IPR009051">
    <property type="entry name" value="Helical_ferredxn"/>
</dbReference>
<dbReference type="eggNOG" id="COG0479">
    <property type="taxonomic scope" value="Bacteria"/>
</dbReference>
<comment type="cofactor">
    <cofactor evidence="14">
        <name>[3Fe-4S] cluster</name>
        <dbReference type="ChEBI" id="CHEBI:21137"/>
    </cofactor>
    <text evidence="14">Binds 1 [3Fe-4S] cluster.</text>
</comment>
<comment type="catalytic activity">
    <reaction evidence="14">
        <text>a quinone + succinate = fumarate + a quinol</text>
        <dbReference type="Rhea" id="RHEA:40523"/>
        <dbReference type="ChEBI" id="CHEBI:24646"/>
        <dbReference type="ChEBI" id="CHEBI:29806"/>
        <dbReference type="ChEBI" id="CHEBI:30031"/>
        <dbReference type="ChEBI" id="CHEBI:132124"/>
        <dbReference type="EC" id="1.3.5.1"/>
    </reaction>
</comment>
<dbReference type="PANTHER" id="PTHR11921">
    <property type="entry name" value="SUCCINATE DEHYDROGENASE IRON-SULFUR PROTEIN"/>
    <property type="match status" value="1"/>
</dbReference>
<dbReference type="InterPro" id="IPR036010">
    <property type="entry name" value="2Fe-2S_ferredoxin-like_sf"/>
</dbReference>
<comment type="cofactor">
    <cofactor evidence="14">
        <name>[2Fe-2S] cluster</name>
        <dbReference type="ChEBI" id="CHEBI:190135"/>
    </cofactor>
    <text evidence="14">Binds 1 [2Fe-2S] cluster.</text>
</comment>
<dbReference type="PROSITE" id="PS51085">
    <property type="entry name" value="2FE2S_FER_2"/>
    <property type="match status" value="1"/>
</dbReference>
<dbReference type="GO" id="GO:0022904">
    <property type="term" value="P:respiratory electron transport chain"/>
    <property type="evidence" value="ECO:0007669"/>
    <property type="project" value="TreeGrafter"/>
</dbReference>
<keyword evidence="18" id="KW-1185">Reference proteome</keyword>
<feature type="domain" description="2Fe-2S ferredoxin-type" evidence="15">
    <location>
        <begin position="3"/>
        <end position="97"/>
    </location>
</feature>
<dbReference type="OrthoDB" id="9804391at2"/>